<evidence type="ECO:0000256" key="5">
    <source>
        <dbReference type="ARBA" id="ARBA00022725"/>
    </source>
</evidence>
<dbReference type="Pfam" id="PF02949">
    <property type="entry name" value="7tm_6"/>
    <property type="match status" value="1"/>
</dbReference>
<protein>
    <recommendedName>
        <fullName evidence="10">Odorant receptor</fullName>
    </recommendedName>
</protein>
<evidence type="ECO:0000256" key="2">
    <source>
        <dbReference type="ARBA" id="ARBA00022475"/>
    </source>
</evidence>
<dbReference type="PANTHER" id="PTHR21137:SF35">
    <property type="entry name" value="ODORANT RECEPTOR 19A-RELATED"/>
    <property type="match status" value="1"/>
</dbReference>
<comment type="caution">
    <text evidence="10">Lacks conserved residue(s) required for the propagation of feature annotation.</text>
</comment>
<dbReference type="Proteomes" id="UP000292052">
    <property type="component" value="Unassembled WGS sequence"/>
</dbReference>
<keyword evidence="3 10" id="KW-0716">Sensory transduction</keyword>
<evidence type="ECO:0000256" key="1">
    <source>
        <dbReference type="ARBA" id="ARBA00004651"/>
    </source>
</evidence>
<dbReference type="PANTHER" id="PTHR21137">
    <property type="entry name" value="ODORANT RECEPTOR"/>
    <property type="match status" value="1"/>
</dbReference>
<evidence type="ECO:0000256" key="7">
    <source>
        <dbReference type="ARBA" id="ARBA00023136"/>
    </source>
</evidence>
<feature type="transmembrane region" description="Helical" evidence="10">
    <location>
        <begin position="127"/>
        <end position="147"/>
    </location>
</feature>
<comment type="subcellular location">
    <subcellularLocation>
        <location evidence="1 10">Cell membrane</location>
        <topology evidence="1 10">Multi-pass membrane protein</topology>
    </subcellularLocation>
</comment>
<dbReference type="InterPro" id="IPR004117">
    <property type="entry name" value="7tm6_olfct_rcpt"/>
</dbReference>
<evidence type="ECO:0000256" key="6">
    <source>
        <dbReference type="ARBA" id="ARBA00022989"/>
    </source>
</evidence>
<gene>
    <name evidence="11" type="ORF">BDFB_010955</name>
</gene>
<keyword evidence="2" id="KW-1003">Cell membrane</keyword>
<sequence length="340" mass="39231">MSETIMNGLVLYNFHYMDYSISEAVDTFEGVSTLGHILLRKISVVSQATQLEDLYNQRLRFWKYDMFGKEKGDKYRKRMTICAYLSRGLLIVTFTTAVFLGIRPIFVESKTLPEPLFVPGNNKFLKIFFYVAEMFYLCELILLTSFYDGTFLMMCGELEIQFQILKMAIRSIKIGEDSTLEHEETCCNQLKSCSLYHLFLKKVHHNLNKTFSIFVVFQYGVSVVGICINLFILNSEESTLTQKMTAIMYMQPVSLQLAFIFIPASNVGIESESLADAIFDVDWYNAKNMKMRKHILFMITNALEPLGFTGAGLFDINRTVFLQILRISFSIFTLLRQTTK</sequence>
<dbReference type="GO" id="GO:0004984">
    <property type="term" value="F:olfactory receptor activity"/>
    <property type="evidence" value="ECO:0007669"/>
    <property type="project" value="InterPro"/>
</dbReference>
<reference evidence="11 12" key="1">
    <citation type="submission" date="2017-03" db="EMBL/GenBank/DDBJ databases">
        <title>Genome of the blue death feigning beetle - Asbolus verrucosus.</title>
        <authorList>
            <person name="Rider S.D."/>
        </authorList>
    </citation>
    <scope>NUCLEOTIDE SEQUENCE [LARGE SCALE GENOMIC DNA]</scope>
    <source>
        <strain evidence="11">Butters</strain>
        <tissue evidence="11">Head and leg muscle</tissue>
    </source>
</reference>
<feature type="transmembrane region" description="Helical" evidence="10">
    <location>
        <begin position="244"/>
        <end position="264"/>
    </location>
</feature>
<evidence type="ECO:0000256" key="3">
    <source>
        <dbReference type="ARBA" id="ARBA00022606"/>
    </source>
</evidence>
<keyword evidence="5 10" id="KW-0552">Olfaction</keyword>
<dbReference type="STRING" id="1661398.A0A482WA50"/>
<keyword evidence="6 10" id="KW-1133">Transmembrane helix</keyword>
<evidence type="ECO:0000313" key="11">
    <source>
        <dbReference type="EMBL" id="RZC41627.1"/>
    </source>
</evidence>
<name>A0A482WA50_ASBVE</name>
<feature type="transmembrane region" description="Helical" evidence="10">
    <location>
        <begin position="211"/>
        <end position="232"/>
    </location>
</feature>
<evidence type="ECO:0000256" key="8">
    <source>
        <dbReference type="ARBA" id="ARBA00023170"/>
    </source>
</evidence>
<feature type="transmembrane region" description="Helical" evidence="10">
    <location>
        <begin position="84"/>
        <end position="107"/>
    </location>
</feature>
<dbReference type="OrthoDB" id="6743104at2759"/>
<evidence type="ECO:0000313" key="12">
    <source>
        <dbReference type="Proteomes" id="UP000292052"/>
    </source>
</evidence>
<keyword evidence="9 10" id="KW-0807">Transducer</keyword>
<keyword evidence="7 10" id="KW-0472">Membrane</keyword>
<feature type="transmembrane region" description="Helical" evidence="10">
    <location>
        <begin position="295"/>
        <end position="314"/>
    </location>
</feature>
<dbReference type="EMBL" id="QDEB01015639">
    <property type="protein sequence ID" value="RZC41627.1"/>
    <property type="molecule type" value="Genomic_DNA"/>
</dbReference>
<organism evidence="11 12">
    <name type="scientific">Asbolus verrucosus</name>
    <name type="common">Desert ironclad beetle</name>
    <dbReference type="NCBI Taxonomy" id="1661398"/>
    <lineage>
        <taxon>Eukaryota</taxon>
        <taxon>Metazoa</taxon>
        <taxon>Ecdysozoa</taxon>
        <taxon>Arthropoda</taxon>
        <taxon>Hexapoda</taxon>
        <taxon>Insecta</taxon>
        <taxon>Pterygota</taxon>
        <taxon>Neoptera</taxon>
        <taxon>Endopterygota</taxon>
        <taxon>Coleoptera</taxon>
        <taxon>Polyphaga</taxon>
        <taxon>Cucujiformia</taxon>
        <taxon>Tenebrionidae</taxon>
        <taxon>Pimeliinae</taxon>
        <taxon>Asbolus</taxon>
    </lineage>
</organism>
<evidence type="ECO:0000256" key="4">
    <source>
        <dbReference type="ARBA" id="ARBA00022692"/>
    </source>
</evidence>
<proteinExistence type="inferred from homology"/>
<dbReference type="GO" id="GO:0005886">
    <property type="term" value="C:plasma membrane"/>
    <property type="evidence" value="ECO:0007669"/>
    <property type="project" value="UniProtKB-SubCell"/>
</dbReference>
<dbReference type="GO" id="GO:0007165">
    <property type="term" value="P:signal transduction"/>
    <property type="evidence" value="ECO:0007669"/>
    <property type="project" value="UniProtKB-KW"/>
</dbReference>
<keyword evidence="8 10" id="KW-0675">Receptor</keyword>
<comment type="caution">
    <text evidence="11">The sequence shown here is derived from an EMBL/GenBank/DDBJ whole genome shotgun (WGS) entry which is preliminary data.</text>
</comment>
<evidence type="ECO:0000256" key="9">
    <source>
        <dbReference type="ARBA" id="ARBA00023224"/>
    </source>
</evidence>
<dbReference type="GO" id="GO:0005549">
    <property type="term" value="F:odorant binding"/>
    <property type="evidence" value="ECO:0007669"/>
    <property type="project" value="InterPro"/>
</dbReference>
<dbReference type="AlphaFoldDB" id="A0A482WA50"/>
<comment type="similarity">
    <text evidence="10">Belongs to the insect chemoreceptor superfamily. Heteromeric odorant receptor channel (TC 1.A.69) family.</text>
</comment>
<keyword evidence="4 10" id="KW-0812">Transmembrane</keyword>
<evidence type="ECO:0000256" key="10">
    <source>
        <dbReference type="RuleBase" id="RU351113"/>
    </source>
</evidence>
<keyword evidence="12" id="KW-1185">Reference proteome</keyword>
<accession>A0A482WA50</accession>